<dbReference type="Gene3D" id="3.30.930.10">
    <property type="entry name" value="Bira Bifunctional Protein, Domain 2"/>
    <property type="match status" value="1"/>
</dbReference>
<dbReference type="EMBL" id="PEZG01000071">
    <property type="protein sequence ID" value="PIS15513.1"/>
    <property type="molecule type" value="Genomic_DNA"/>
</dbReference>
<keyword evidence="7" id="KW-0963">Cytoplasm</keyword>
<proteinExistence type="inferred from homology"/>
<dbReference type="PROSITE" id="PS50862">
    <property type="entry name" value="AA_TRNA_LIGASE_II"/>
    <property type="match status" value="1"/>
</dbReference>
<comment type="similarity">
    <text evidence="7">Belongs to the class-II aminoacyl-tRNA synthetase family.</text>
</comment>
<name>A0A2H0WS93_9BACT</name>
<dbReference type="AlphaFoldDB" id="A0A2H0WS93"/>
<dbReference type="GO" id="GO:0000287">
    <property type="term" value="F:magnesium ion binding"/>
    <property type="evidence" value="ECO:0007669"/>
    <property type="project" value="UniProtKB-UniRule"/>
</dbReference>
<evidence type="ECO:0000256" key="5">
    <source>
        <dbReference type="ARBA" id="ARBA00023146"/>
    </source>
</evidence>
<comment type="caution">
    <text evidence="10">The sequence shown here is derived from an EMBL/GenBank/DDBJ whole genome shotgun (WGS) entry which is preliminary data.</text>
</comment>
<evidence type="ECO:0000259" key="9">
    <source>
        <dbReference type="PROSITE" id="PS50862"/>
    </source>
</evidence>
<keyword evidence="3 7" id="KW-0547">Nucleotide-binding</keyword>
<keyword evidence="2 7" id="KW-0479">Metal-binding</keyword>
<evidence type="ECO:0000256" key="2">
    <source>
        <dbReference type="ARBA" id="ARBA00022723"/>
    </source>
</evidence>
<evidence type="ECO:0000256" key="8">
    <source>
        <dbReference type="RuleBase" id="RU000336"/>
    </source>
</evidence>
<feature type="binding site" evidence="7">
    <location>
        <position position="400"/>
    </location>
    <ligand>
        <name>Mg(2+)</name>
        <dbReference type="ChEBI" id="CHEBI:18420"/>
        <label>2</label>
    </ligand>
</feature>
<evidence type="ECO:0000313" key="11">
    <source>
        <dbReference type="Proteomes" id="UP000231198"/>
    </source>
</evidence>
<comment type="subcellular location">
    <subcellularLocation>
        <location evidence="7">Cytoplasm</location>
    </subcellularLocation>
</comment>
<dbReference type="EC" id="6.1.1.6" evidence="7"/>
<dbReference type="Proteomes" id="UP000231198">
    <property type="component" value="Unassembled WGS sequence"/>
</dbReference>
<dbReference type="InterPro" id="IPR004364">
    <property type="entry name" value="Aa-tRNA-synt_II"/>
</dbReference>
<keyword evidence="1 7" id="KW-0436">Ligase</keyword>
<evidence type="ECO:0000256" key="3">
    <source>
        <dbReference type="ARBA" id="ARBA00022741"/>
    </source>
</evidence>
<dbReference type="InterPro" id="IPR044136">
    <property type="entry name" value="Lys-tRNA-ligase_II_N"/>
</dbReference>
<dbReference type="InterPro" id="IPR006195">
    <property type="entry name" value="aa-tRNA-synth_II"/>
</dbReference>
<evidence type="ECO:0000256" key="4">
    <source>
        <dbReference type="ARBA" id="ARBA00022840"/>
    </source>
</evidence>
<dbReference type="CDD" id="cd04322">
    <property type="entry name" value="LysRS_N"/>
    <property type="match status" value="1"/>
</dbReference>
<comment type="caution">
    <text evidence="7">Lacks conserved residue(s) required for the propagation of feature annotation.</text>
</comment>
<dbReference type="Gene3D" id="2.40.50.140">
    <property type="entry name" value="Nucleic acid-binding proteins"/>
    <property type="match status" value="1"/>
</dbReference>
<keyword evidence="5 7" id="KW-0030">Aminoacyl-tRNA synthetase</keyword>
<comment type="cofactor">
    <cofactor evidence="7 8">
        <name>Mg(2+)</name>
        <dbReference type="ChEBI" id="CHEBI:18420"/>
    </cofactor>
    <text evidence="7 8">Binds 3 Mg(2+) ions per subunit.</text>
</comment>
<dbReference type="GO" id="GO:0006430">
    <property type="term" value="P:lysyl-tRNA aminoacylation"/>
    <property type="evidence" value="ECO:0007669"/>
    <property type="project" value="UniProtKB-UniRule"/>
</dbReference>
<dbReference type="PRINTS" id="PR00982">
    <property type="entry name" value="TRNASYNTHLYS"/>
</dbReference>
<dbReference type="SUPFAM" id="SSF50249">
    <property type="entry name" value="Nucleic acid-binding proteins"/>
    <property type="match status" value="1"/>
</dbReference>
<dbReference type="PANTHER" id="PTHR42918:SF15">
    <property type="entry name" value="LYSINE--TRNA LIGASE, CHLOROPLASTIC_MITOCHONDRIAL"/>
    <property type="match status" value="1"/>
</dbReference>
<dbReference type="Pfam" id="PF00152">
    <property type="entry name" value="tRNA-synt_2"/>
    <property type="match status" value="1"/>
</dbReference>
<dbReference type="GO" id="GO:0004824">
    <property type="term" value="F:lysine-tRNA ligase activity"/>
    <property type="evidence" value="ECO:0007669"/>
    <property type="project" value="UniProtKB-UniRule"/>
</dbReference>
<organism evidence="10 11">
    <name type="scientific">Candidatus Roizmanbacteria bacterium CG09_land_8_20_14_0_10_41_9</name>
    <dbReference type="NCBI Taxonomy" id="1974850"/>
    <lineage>
        <taxon>Bacteria</taxon>
        <taxon>Candidatus Roizmaniibacteriota</taxon>
    </lineage>
</organism>
<evidence type="ECO:0000313" key="10">
    <source>
        <dbReference type="EMBL" id="PIS15513.1"/>
    </source>
</evidence>
<dbReference type="InterPro" id="IPR045864">
    <property type="entry name" value="aa-tRNA-synth_II/BPL/LPL"/>
</dbReference>
<comment type="subunit">
    <text evidence="7">Homodimer.</text>
</comment>
<dbReference type="Pfam" id="PF01336">
    <property type="entry name" value="tRNA_anti-codon"/>
    <property type="match status" value="1"/>
</dbReference>
<dbReference type="SUPFAM" id="SSF55681">
    <property type="entry name" value="Class II aaRS and biotin synthetases"/>
    <property type="match status" value="1"/>
</dbReference>
<dbReference type="InterPro" id="IPR018149">
    <property type="entry name" value="Lys-tRNA-synth_II_C"/>
</dbReference>
<dbReference type="GO" id="GO:0005524">
    <property type="term" value="F:ATP binding"/>
    <property type="evidence" value="ECO:0007669"/>
    <property type="project" value="UniProtKB-UniRule"/>
</dbReference>
<dbReference type="GO" id="GO:0000049">
    <property type="term" value="F:tRNA binding"/>
    <property type="evidence" value="ECO:0007669"/>
    <property type="project" value="TreeGrafter"/>
</dbReference>
<dbReference type="InterPro" id="IPR002313">
    <property type="entry name" value="Lys-tRNA-ligase_II"/>
</dbReference>
<keyword evidence="7" id="KW-0648">Protein biosynthesis</keyword>
<accession>A0A2H0WS93</accession>
<gene>
    <name evidence="7 10" type="primary">lysS</name>
    <name evidence="10" type="ORF">COT62_03265</name>
</gene>
<protein>
    <recommendedName>
        <fullName evidence="7">Lysine--tRNA ligase</fullName>
        <ecNumber evidence="7">6.1.1.6</ecNumber>
    </recommendedName>
    <alternativeName>
        <fullName evidence="7">Lysyl-tRNA synthetase</fullName>
        <shortName evidence="7">LysRS</shortName>
    </alternativeName>
</protein>
<dbReference type="CDD" id="cd00775">
    <property type="entry name" value="LysRS_core"/>
    <property type="match status" value="1"/>
</dbReference>
<evidence type="ECO:0000256" key="7">
    <source>
        <dbReference type="HAMAP-Rule" id="MF_00252"/>
    </source>
</evidence>
<evidence type="ECO:0000256" key="1">
    <source>
        <dbReference type="ARBA" id="ARBA00022598"/>
    </source>
</evidence>
<feature type="binding site" evidence="7">
    <location>
        <position position="400"/>
    </location>
    <ligand>
        <name>Mg(2+)</name>
        <dbReference type="ChEBI" id="CHEBI:18420"/>
        <label>1</label>
    </ligand>
</feature>
<keyword evidence="7 8" id="KW-0460">Magnesium</keyword>
<feature type="domain" description="Aminoacyl-transfer RNA synthetases class-II family profile" evidence="9">
    <location>
        <begin position="168"/>
        <end position="481"/>
    </location>
</feature>
<keyword evidence="4 7" id="KW-0067">ATP-binding</keyword>
<dbReference type="HAMAP" id="MF_00252">
    <property type="entry name" value="Lys_tRNA_synth_class2"/>
    <property type="match status" value="1"/>
</dbReference>
<comment type="catalytic activity">
    <reaction evidence="6 7 8">
        <text>tRNA(Lys) + L-lysine + ATP = L-lysyl-tRNA(Lys) + AMP + diphosphate</text>
        <dbReference type="Rhea" id="RHEA:20792"/>
        <dbReference type="Rhea" id="RHEA-COMP:9696"/>
        <dbReference type="Rhea" id="RHEA-COMP:9697"/>
        <dbReference type="ChEBI" id="CHEBI:30616"/>
        <dbReference type="ChEBI" id="CHEBI:32551"/>
        <dbReference type="ChEBI" id="CHEBI:33019"/>
        <dbReference type="ChEBI" id="CHEBI:78442"/>
        <dbReference type="ChEBI" id="CHEBI:78529"/>
        <dbReference type="ChEBI" id="CHEBI:456215"/>
        <dbReference type="EC" id="6.1.1.6"/>
    </reaction>
</comment>
<dbReference type="InterPro" id="IPR012340">
    <property type="entry name" value="NA-bd_OB-fold"/>
</dbReference>
<dbReference type="PANTHER" id="PTHR42918">
    <property type="entry name" value="LYSYL-TRNA SYNTHETASE"/>
    <property type="match status" value="1"/>
</dbReference>
<reference evidence="11" key="1">
    <citation type="submission" date="2017-09" db="EMBL/GenBank/DDBJ databases">
        <title>Depth-based differentiation of microbial function through sediment-hosted aquifers and enrichment of novel symbionts in the deep terrestrial subsurface.</title>
        <authorList>
            <person name="Probst A.J."/>
            <person name="Ladd B."/>
            <person name="Jarett J.K."/>
            <person name="Geller-Mcgrath D.E."/>
            <person name="Sieber C.M.K."/>
            <person name="Emerson J.B."/>
            <person name="Anantharaman K."/>
            <person name="Thomas B.C."/>
            <person name="Malmstrom R."/>
            <person name="Stieglmeier M."/>
            <person name="Klingl A."/>
            <person name="Woyke T."/>
            <person name="Ryan C.M."/>
            <person name="Banfield J.F."/>
        </authorList>
    </citation>
    <scope>NUCLEOTIDE SEQUENCE [LARGE SCALE GENOMIC DNA]</scope>
</reference>
<sequence length="483" mass="55637">MKTLDQIRNERMKKIEILKKAGTNPYPSFNQGKLPIDKSRELMGKVVQVAGRVFSLRGHGKLIFADLKDQTGKIQLMFKFDEMDPKGFEDVNLIDMGDFIYVSGTVTKTVKGEVSILVSSFQFLAKSTHPLPEKWHGLKDVEERYRQRYVDLLTNEDVRKNFLTRTVVVQKLRSFLDKEGFIEVETPVLQLIYGGASAKPFITHHNVLDCDLFLRISDELYLKRLIVGGFEKVYEMGKDFRNEGMSRAHNPEFTMLEFYWAYVDYNRLMDFTEKLISSIVQDLKDGMKVEFSGKTYDFTPPWERISYKDAMLQYAKLDIDQVDTEEKLIEVVKSNHYLPGEKLIGYGQILDALYKKMVRPHLEGPLFLTDHPIVMKPLAKSKEDDPTKAASFQLLVAGDEFVNAYNELNDPQDQKNRWVAEMELGKKGASDCQMIDEDYIRALEYGMPPTAGWGLGVDRFVAFLTNQHTIKDIILFPTLKPEK</sequence>
<dbReference type="InterPro" id="IPR004365">
    <property type="entry name" value="NA-bd_OB_tRNA"/>
</dbReference>
<dbReference type="NCBIfam" id="TIGR00499">
    <property type="entry name" value="lysS_bact"/>
    <property type="match status" value="1"/>
</dbReference>
<dbReference type="GO" id="GO:0005829">
    <property type="term" value="C:cytosol"/>
    <property type="evidence" value="ECO:0007669"/>
    <property type="project" value="TreeGrafter"/>
</dbReference>
<dbReference type="NCBIfam" id="NF001756">
    <property type="entry name" value="PRK00484.1"/>
    <property type="match status" value="1"/>
</dbReference>
<evidence type="ECO:0000256" key="6">
    <source>
        <dbReference type="ARBA" id="ARBA00048573"/>
    </source>
</evidence>